<evidence type="ECO:0000256" key="3">
    <source>
        <dbReference type="ARBA" id="ARBA00004806"/>
    </source>
</evidence>
<gene>
    <name evidence="13 16" type="primary">cysC</name>
    <name evidence="16" type="ORF">FNB79_04270</name>
</gene>
<evidence type="ECO:0000256" key="4">
    <source>
        <dbReference type="ARBA" id="ARBA00007008"/>
    </source>
</evidence>
<keyword evidence="7 13" id="KW-0547">Nucleotide-binding</keyword>
<dbReference type="PANTHER" id="PTHR11055">
    <property type="entry name" value="BIFUNCTIONAL 3'-PHOSPHOADENOSINE 5'-PHOSPHOSULFATE SYNTHASE"/>
    <property type="match status" value="1"/>
</dbReference>
<evidence type="ECO:0000256" key="1">
    <source>
        <dbReference type="ARBA" id="ARBA00001823"/>
    </source>
</evidence>
<evidence type="ECO:0000256" key="14">
    <source>
        <dbReference type="RuleBase" id="RU004347"/>
    </source>
</evidence>
<evidence type="ECO:0000256" key="10">
    <source>
        <dbReference type="ARBA" id="ARBA00029724"/>
    </source>
</evidence>
<dbReference type="PANTHER" id="PTHR11055:SF1">
    <property type="entry name" value="PAPS SYNTHETASE, ISOFORM D"/>
    <property type="match status" value="1"/>
</dbReference>
<evidence type="ECO:0000256" key="11">
    <source>
        <dbReference type="ARBA" id="ARBA00031393"/>
    </source>
</evidence>
<dbReference type="InterPro" id="IPR027417">
    <property type="entry name" value="P-loop_NTPase"/>
</dbReference>
<evidence type="ECO:0000256" key="8">
    <source>
        <dbReference type="ARBA" id="ARBA00022777"/>
    </source>
</evidence>
<dbReference type="Pfam" id="PF01583">
    <property type="entry name" value="APS_kinase"/>
    <property type="match status" value="1"/>
</dbReference>
<proteinExistence type="inferred from homology"/>
<evidence type="ECO:0000256" key="6">
    <source>
        <dbReference type="ARBA" id="ARBA00022679"/>
    </source>
</evidence>
<keyword evidence="8 13" id="KW-0418">Kinase</keyword>
<comment type="catalytic activity">
    <reaction evidence="1 13 14">
        <text>adenosine 5'-phosphosulfate + ATP = 3'-phosphoadenylyl sulfate + ADP + H(+)</text>
        <dbReference type="Rhea" id="RHEA:24152"/>
        <dbReference type="ChEBI" id="CHEBI:15378"/>
        <dbReference type="ChEBI" id="CHEBI:30616"/>
        <dbReference type="ChEBI" id="CHEBI:58243"/>
        <dbReference type="ChEBI" id="CHEBI:58339"/>
        <dbReference type="ChEBI" id="CHEBI:456216"/>
        <dbReference type="EC" id="2.7.1.25"/>
    </reaction>
</comment>
<dbReference type="FunFam" id="3.40.50.300:FF:000212">
    <property type="entry name" value="Adenylyl-sulfate kinase"/>
    <property type="match status" value="1"/>
</dbReference>
<comment type="similarity">
    <text evidence="4 13 14">Belongs to the APS kinase family.</text>
</comment>
<evidence type="ECO:0000313" key="16">
    <source>
        <dbReference type="EMBL" id="QDO93222.1"/>
    </source>
</evidence>
<reference evidence="16 17" key="1">
    <citation type="submission" date="2019-07" db="EMBL/GenBank/DDBJ databases">
        <title>Genome sequencing for Formosa sp. PS13.</title>
        <authorList>
            <person name="Park S.-J."/>
        </authorList>
    </citation>
    <scope>NUCLEOTIDE SEQUENCE [LARGE SCALE GENOMIC DNA]</scope>
    <source>
        <strain evidence="16 17">PS13</strain>
    </source>
</reference>
<comment type="function">
    <text evidence="2 13 14">Catalyzes the synthesis of activated sulfate.</text>
</comment>
<feature type="binding site" evidence="13">
    <location>
        <begin position="32"/>
        <end position="39"/>
    </location>
    <ligand>
        <name>ATP</name>
        <dbReference type="ChEBI" id="CHEBI:30616"/>
    </ligand>
</feature>
<accession>A0A516GNW4</accession>
<comment type="pathway">
    <text evidence="3 13 14">Sulfur metabolism; hydrogen sulfide biosynthesis; sulfite from sulfate: step 2/3.</text>
</comment>
<dbReference type="InterPro" id="IPR002891">
    <property type="entry name" value="APS"/>
</dbReference>
<dbReference type="Gene3D" id="3.40.50.300">
    <property type="entry name" value="P-loop containing nucleotide triphosphate hydrolases"/>
    <property type="match status" value="1"/>
</dbReference>
<feature type="domain" description="APS kinase" evidence="15">
    <location>
        <begin position="25"/>
        <end position="174"/>
    </location>
</feature>
<dbReference type="HAMAP" id="MF_00065">
    <property type="entry name" value="Adenylyl_sulf_kinase"/>
    <property type="match status" value="1"/>
</dbReference>
<keyword evidence="17" id="KW-1185">Reference proteome</keyword>
<sequence length="201" mass="22839">MKENIIPHDYQISRGDRQVKNQHNSFLMWFTGLSGSGKSTIANVVEQKLFQKGIKTYTLDGDNIRKGINNDLTFAPEDRTENIRRIAEISNLMIDAGVVTLAAFVSPYKKDRLNIKNIVKEDNFIEIYINTSVEECERRDVKGLYKKARAGEIKNMTGISAPYEAPENPDIEIKTEEVSVEDAANKIVEYILPKLKIESNE</sequence>
<dbReference type="RefSeq" id="WP_143380127.1">
    <property type="nucleotide sequence ID" value="NZ_CP041637.1"/>
</dbReference>
<keyword evidence="6 13" id="KW-0808">Transferase</keyword>
<dbReference type="OrthoDB" id="9804504at2"/>
<dbReference type="NCBIfam" id="NF003013">
    <property type="entry name" value="PRK03846.1"/>
    <property type="match status" value="1"/>
</dbReference>
<dbReference type="AlphaFoldDB" id="A0A516GNW4"/>
<keyword evidence="13" id="KW-0597">Phosphoprotein</keyword>
<dbReference type="GO" id="GO:0005524">
    <property type="term" value="F:ATP binding"/>
    <property type="evidence" value="ECO:0007669"/>
    <property type="project" value="UniProtKB-UniRule"/>
</dbReference>
<dbReference type="InterPro" id="IPR059117">
    <property type="entry name" value="APS_kinase_dom"/>
</dbReference>
<dbReference type="EC" id="2.7.1.25" evidence="5 13"/>
<dbReference type="GO" id="GO:0070814">
    <property type="term" value="P:hydrogen sulfide biosynthetic process"/>
    <property type="evidence" value="ECO:0007669"/>
    <property type="project" value="UniProtKB-UniRule"/>
</dbReference>
<evidence type="ECO:0000256" key="5">
    <source>
        <dbReference type="ARBA" id="ARBA00012121"/>
    </source>
</evidence>
<dbReference type="UniPathway" id="UPA00140">
    <property type="reaction ID" value="UER00205"/>
</dbReference>
<dbReference type="Proteomes" id="UP000319209">
    <property type="component" value="Chromosome"/>
</dbReference>
<evidence type="ECO:0000256" key="7">
    <source>
        <dbReference type="ARBA" id="ARBA00022741"/>
    </source>
</evidence>
<dbReference type="GO" id="GO:0004020">
    <property type="term" value="F:adenylylsulfate kinase activity"/>
    <property type="evidence" value="ECO:0007669"/>
    <property type="project" value="UniProtKB-UniRule"/>
</dbReference>
<organism evidence="16 17">
    <name type="scientific">Formosa sediminum</name>
    <dbReference type="NCBI Taxonomy" id="2594004"/>
    <lineage>
        <taxon>Bacteria</taxon>
        <taxon>Pseudomonadati</taxon>
        <taxon>Bacteroidota</taxon>
        <taxon>Flavobacteriia</taxon>
        <taxon>Flavobacteriales</taxon>
        <taxon>Flavobacteriaceae</taxon>
        <taxon>Formosa</taxon>
    </lineage>
</organism>
<dbReference type="SUPFAM" id="SSF52540">
    <property type="entry name" value="P-loop containing nucleoside triphosphate hydrolases"/>
    <property type="match status" value="1"/>
</dbReference>
<name>A0A516GNW4_9FLAO</name>
<evidence type="ECO:0000256" key="9">
    <source>
        <dbReference type="ARBA" id="ARBA00022840"/>
    </source>
</evidence>
<evidence type="ECO:0000256" key="13">
    <source>
        <dbReference type="HAMAP-Rule" id="MF_00065"/>
    </source>
</evidence>
<dbReference type="GO" id="GO:0000103">
    <property type="term" value="P:sulfate assimilation"/>
    <property type="evidence" value="ECO:0007669"/>
    <property type="project" value="UniProtKB-UniRule"/>
</dbReference>
<evidence type="ECO:0000256" key="12">
    <source>
        <dbReference type="ARBA" id="ARBA00031464"/>
    </source>
</evidence>
<evidence type="ECO:0000259" key="15">
    <source>
        <dbReference type="Pfam" id="PF01583"/>
    </source>
</evidence>
<dbReference type="EMBL" id="CP041637">
    <property type="protein sequence ID" value="QDO93222.1"/>
    <property type="molecule type" value="Genomic_DNA"/>
</dbReference>
<dbReference type="CDD" id="cd02027">
    <property type="entry name" value="APSK"/>
    <property type="match status" value="1"/>
</dbReference>
<dbReference type="NCBIfam" id="TIGR00455">
    <property type="entry name" value="apsK"/>
    <property type="match status" value="1"/>
</dbReference>
<feature type="active site" description="Phosphoserine intermediate" evidence="13">
    <location>
        <position position="106"/>
    </location>
</feature>
<evidence type="ECO:0000256" key="2">
    <source>
        <dbReference type="ARBA" id="ARBA00002632"/>
    </source>
</evidence>
<evidence type="ECO:0000313" key="17">
    <source>
        <dbReference type="Proteomes" id="UP000319209"/>
    </source>
</evidence>
<protein>
    <recommendedName>
        <fullName evidence="5 13">Adenylyl-sulfate kinase</fullName>
        <ecNumber evidence="5 13">2.7.1.25</ecNumber>
    </recommendedName>
    <alternativeName>
        <fullName evidence="11 13">APS kinase</fullName>
    </alternativeName>
    <alternativeName>
        <fullName evidence="12 13">ATP adenosine-5'-phosphosulfate 3'-phosphotransferase</fullName>
    </alternativeName>
    <alternativeName>
        <fullName evidence="10 13">Adenosine-5'-phosphosulfate kinase</fullName>
    </alternativeName>
</protein>
<keyword evidence="9 13" id="KW-0067">ATP-binding</keyword>
<dbReference type="KEGG" id="fop:FNB79_04270"/>